<proteinExistence type="predicted"/>
<evidence type="ECO:0000313" key="3">
    <source>
        <dbReference type="EMBL" id="WNE86286.1"/>
    </source>
</evidence>
<feature type="region of interest" description="Disordered" evidence="1">
    <location>
        <begin position="1"/>
        <end position="31"/>
    </location>
</feature>
<reference evidence="3" key="1">
    <citation type="journal article" date="2016" name="Sci. Rep.">
        <title>Evaluation of genetic diversity among strains of the human gut commensal Bifidobacterium adolescentis.</title>
        <authorList>
            <person name="Duranti S."/>
            <person name="Milani C."/>
            <person name="Lugli G.A."/>
            <person name="Mancabelli L."/>
            <person name="Turroni F."/>
            <person name="Ferrario C."/>
            <person name="Mangifesta M."/>
            <person name="Viappiani A."/>
            <person name="Sanchez B."/>
            <person name="Margolles A."/>
            <person name="van Sinderen D."/>
            <person name="Ventura M."/>
        </authorList>
    </citation>
    <scope>NUCLEOTIDE SEQUENCE</scope>
    <source>
        <strain evidence="3">703B</strain>
    </source>
</reference>
<protein>
    <submittedName>
        <fullName evidence="3">Uncharacterized protein</fullName>
    </submittedName>
</protein>
<dbReference type="Proteomes" id="UP000193179">
    <property type="component" value="Chromosome"/>
</dbReference>
<dbReference type="EMBL" id="CP133648">
    <property type="protein sequence ID" value="WNE86286.1"/>
    <property type="molecule type" value="Genomic_DNA"/>
</dbReference>
<feature type="compositionally biased region" description="Basic and acidic residues" evidence="1">
    <location>
        <begin position="8"/>
        <end position="31"/>
    </location>
</feature>
<keyword evidence="2" id="KW-0812">Transmembrane</keyword>
<evidence type="ECO:0000256" key="1">
    <source>
        <dbReference type="SAM" id="MobiDB-lite"/>
    </source>
</evidence>
<gene>
    <name evidence="3" type="ORF">B0703_05115</name>
</gene>
<evidence type="ECO:0000256" key="2">
    <source>
        <dbReference type="SAM" id="Phobius"/>
    </source>
</evidence>
<dbReference type="AlphaFoldDB" id="A0AAF1A5P0"/>
<accession>A0AAF1A5P0</accession>
<organism evidence="3 4">
    <name type="scientific">Bifidobacterium adolescentis</name>
    <dbReference type="NCBI Taxonomy" id="1680"/>
    <lineage>
        <taxon>Bacteria</taxon>
        <taxon>Bacillati</taxon>
        <taxon>Actinomycetota</taxon>
        <taxon>Actinomycetes</taxon>
        <taxon>Bifidobacteriales</taxon>
        <taxon>Bifidobacteriaceae</taxon>
        <taxon>Bifidobacterium</taxon>
    </lineage>
</organism>
<name>A0AAF1A5P0_BIFAD</name>
<feature type="transmembrane region" description="Helical" evidence="2">
    <location>
        <begin position="78"/>
        <end position="106"/>
    </location>
</feature>
<dbReference type="RefSeq" id="WP_179140932.1">
    <property type="nucleotide sequence ID" value="NZ_CP133648.1"/>
</dbReference>
<keyword evidence="2" id="KW-1133">Transmembrane helix</keyword>
<evidence type="ECO:0000313" key="4">
    <source>
        <dbReference type="Proteomes" id="UP000193179"/>
    </source>
</evidence>
<keyword evidence="2" id="KW-0472">Membrane</keyword>
<sequence>MKRQPPRRRSEVLSESGRRRESPGFSRGEDVKPTDHILLLAVCATAPRLCLGCARLYIETGVSEAANGHRLRARICVALYYLHNILAVTLAAGALFEAAHVILLSIGL</sequence>
<reference evidence="3" key="2">
    <citation type="submission" date="2023-09" db="EMBL/GenBank/DDBJ databases">
        <title>Ecological and genomic based identification of the Bifidobacterium adolescentis prototype of the healthy human gut microbiota.</title>
        <authorList>
            <person name="Lugli G.A."/>
            <person name="Argentini C."/>
            <person name="Tarracchini C."/>
            <person name="Fontana F."/>
            <person name="Alessandri G."/>
            <person name="Mancabelli L."/>
            <person name="Milani C."/>
            <person name="Turroni F."/>
            <person name="Ventura M."/>
        </authorList>
    </citation>
    <scope>NUCLEOTIDE SEQUENCE</scope>
    <source>
        <strain evidence="3">703B</strain>
    </source>
</reference>